<proteinExistence type="predicted"/>
<reference evidence="1 2" key="1">
    <citation type="submission" date="2018-12" db="EMBL/GenBank/DDBJ databases">
        <title>A novel vanA-carrying plasmid in a clinical isolate of Enterococcus avium.</title>
        <authorList>
            <person name="Bernasconi O.J."/>
            <person name="Luzzaro F."/>
            <person name="Endimiani A."/>
        </authorList>
    </citation>
    <scope>NUCLEOTIDE SEQUENCE [LARGE SCALE GENOMIC DNA]</scope>
    <source>
        <strain evidence="1 2">LC0559/18</strain>
    </source>
</reference>
<sequence>MQKMLMTLNQLNKVVRQENKKVRTLADQSYELKEQFGKHFEGVEQSEELREAISFKDNDIELLVMELAYLEGIKTHSPIFNDLKKCYLKDMKNILCQFDLIMKYFQSENVMKELIDNYEAIQGSLVFINQSLWDCQEFMSGPVEAALSDIAKEAIENE</sequence>
<gene>
    <name evidence="1" type="ORF">EK398_17155</name>
</gene>
<dbReference type="AlphaFoldDB" id="A0A437USD3"/>
<evidence type="ECO:0000313" key="1">
    <source>
        <dbReference type="EMBL" id="RVU96420.1"/>
    </source>
</evidence>
<name>A0A437USD3_ENTAV</name>
<organism evidence="1 2">
    <name type="scientific">Enterococcus avium</name>
    <name type="common">Streptococcus avium</name>
    <dbReference type="NCBI Taxonomy" id="33945"/>
    <lineage>
        <taxon>Bacteria</taxon>
        <taxon>Bacillati</taxon>
        <taxon>Bacillota</taxon>
        <taxon>Bacilli</taxon>
        <taxon>Lactobacillales</taxon>
        <taxon>Enterococcaceae</taxon>
        <taxon>Enterococcus</taxon>
    </lineage>
</organism>
<protein>
    <submittedName>
        <fullName evidence="1">Uncharacterized protein</fullName>
    </submittedName>
</protein>
<evidence type="ECO:0000313" key="2">
    <source>
        <dbReference type="Proteomes" id="UP000288388"/>
    </source>
</evidence>
<dbReference type="EMBL" id="RYZS01000001">
    <property type="protein sequence ID" value="RVU96420.1"/>
    <property type="molecule type" value="Genomic_DNA"/>
</dbReference>
<dbReference type="Proteomes" id="UP000288388">
    <property type="component" value="Unassembled WGS sequence"/>
</dbReference>
<dbReference type="RefSeq" id="WP_127446289.1">
    <property type="nucleotide sequence ID" value="NZ_JAEMPA010000160.1"/>
</dbReference>
<comment type="caution">
    <text evidence="1">The sequence shown here is derived from an EMBL/GenBank/DDBJ whole genome shotgun (WGS) entry which is preliminary data.</text>
</comment>
<accession>A0A437USD3</accession>